<dbReference type="Pfam" id="PF00196">
    <property type="entry name" value="GerE"/>
    <property type="match status" value="1"/>
</dbReference>
<dbReference type="AlphaFoldDB" id="A0A6I3KI95"/>
<keyword evidence="1" id="KW-0805">Transcription regulation</keyword>
<dbReference type="PRINTS" id="PR00038">
    <property type="entry name" value="HTHLUXR"/>
</dbReference>
<dbReference type="SMART" id="SM00421">
    <property type="entry name" value="HTH_LUXR"/>
    <property type="match status" value="1"/>
</dbReference>
<dbReference type="PANTHER" id="PTHR44688:SF16">
    <property type="entry name" value="DNA-BINDING TRANSCRIPTIONAL ACTIVATOR DEVR_DOSR"/>
    <property type="match status" value="1"/>
</dbReference>
<dbReference type="InterPro" id="IPR036388">
    <property type="entry name" value="WH-like_DNA-bd_sf"/>
</dbReference>
<evidence type="ECO:0000313" key="6">
    <source>
        <dbReference type="Proteomes" id="UP000440694"/>
    </source>
</evidence>
<dbReference type="Gene3D" id="1.25.40.10">
    <property type="entry name" value="Tetratricopeptide repeat domain"/>
    <property type="match status" value="1"/>
</dbReference>
<evidence type="ECO:0000256" key="3">
    <source>
        <dbReference type="ARBA" id="ARBA00023163"/>
    </source>
</evidence>
<dbReference type="PANTHER" id="PTHR44688">
    <property type="entry name" value="DNA-BINDING TRANSCRIPTIONAL ACTIVATOR DEVR_DOSR"/>
    <property type="match status" value="1"/>
</dbReference>
<feature type="domain" description="HTH luxR-type" evidence="4">
    <location>
        <begin position="841"/>
        <end position="906"/>
    </location>
</feature>
<accession>A0A6I3KI95</accession>
<evidence type="ECO:0000259" key="4">
    <source>
        <dbReference type="PROSITE" id="PS50043"/>
    </source>
</evidence>
<dbReference type="InterPro" id="IPR059106">
    <property type="entry name" value="WHD_MalT"/>
</dbReference>
<evidence type="ECO:0000256" key="1">
    <source>
        <dbReference type="ARBA" id="ARBA00023015"/>
    </source>
</evidence>
<keyword evidence="3" id="KW-0804">Transcription</keyword>
<dbReference type="InterPro" id="IPR000792">
    <property type="entry name" value="Tscrpt_reg_LuxR_C"/>
</dbReference>
<dbReference type="SUPFAM" id="SSF46894">
    <property type="entry name" value="C-terminal effector domain of the bipartite response regulators"/>
    <property type="match status" value="1"/>
</dbReference>
<dbReference type="InterPro" id="IPR027417">
    <property type="entry name" value="P-loop_NTPase"/>
</dbReference>
<dbReference type="SUPFAM" id="SSF52540">
    <property type="entry name" value="P-loop containing nucleoside triphosphate hydrolases"/>
    <property type="match status" value="1"/>
</dbReference>
<comment type="caution">
    <text evidence="5">The sequence shown here is derived from an EMBL/GenBank/DDBJ whole genome shotgun (WGS) entry which is preliminary data.</text>
</comment>
<evidence type="ECO:0000313" key="5">
    <source>
        <dbReference type="EMBL" id="MTD93776.1"/>
    </source>
</evidence>
<protein>
    <recommendedName>
        <fullName evidence="4">HTH luxR-type domain-containing protein</fullName>
    </recommendedName>
</protein>
<proteinExistence type="predicted"/>
<sequence length="917" mass="101516">MNLMGSTVELSHPVLVDLPRIAQTKTVPPAVRKFAVQRPELMRFLDGAIGRRLILFRAPAGYGKTILAAEWSQRLREGGALVAWLSLDSDDNEPGALAYHLARAFESAGSNLGHEAIELLKASNLMPARNVMSSLLNSASEVDSEIYLFLDDFHVVADVRCHELMKLLLRYAPSNLHLVLVSRTDPRFSLSRLRLEDELVEIDATHLKFKLAEMEEFLGEALSTRLGKAGVAKLHATTEGWPAALQLSRISLQNSTDPVAQVRTITGTSRTISEYFEDTLATEPDEVVDFLLKTSVLDQMNPSLCSAVSGCREDAGILEELEREQFLLVPLDDDGTWYRYHHLLREFLVDRLRARMGDQIPDLHRRACRWYAAREMWSEAVQYAIAAGDYALAIEFIEHCAMSMVARGDLLTLLSWEEKLPRELMSGQLEVKLALAWGMCLVTRFKEAEVLLSQVEAGTHSEPGSDLWWRCRAARAVFCALAENAAQGRDMALECLAGHKFDAFNFNALCNVARYAYLKSGDWKAYYALPNPDRSASEASYVLPENFRLCLNGLAAVKQLKFDDAFEYYAAAAALAEKYSGAKSMTASMLTGLTARLQYERGDVTGAEVKVLDALELIETTAFHEGFRNAFFVLVRAAALRGDTERAMSLLNRAERLSWERGWGVVIAMLLVERTRLLLAAGQIGEAQALLPAFEELQAKTAASNTSSAASIRTWRMVAIGLVDAAAGKPREAAAALGEAFDGLLSTDDRFIALRVGVDLVVLHDRLGASDRAYGLLRKLMGWGAEANMPSFVLDHERRIVPILLKARDAGAFDADPAALRLVDRLLDQLRDRVATRKPALARPPDDLTARERSIVEFIARGRSNKEIARELGVAPETIKTHLKRIFQKLSAESRAQAVVRAQSLGMLKTNGHHAAL</sequence>
<dbReference type="GO" id="GO:0003677">
    <property type="term" value="F:DNA binding"/>
    <property type="evidence" value="ECO:0007669"/>
    <property type="project" value="UniProtKB-KW"/>
</dbReference>
<dbReference type="InterPro" id="IPR016032">
    <property type="entry name" value="Sig_transdc_resp-reg_C-effctor"/>
</dbReference>
<dbReference type="PROSITE" id="PS00622">
    <property type="entry name" value="HTH_LUXR_1"/>
    <property type="match status" value="1"/>
</dbReference>
<dbReference type="InterPro" id="IPR011990">
    <property type="entry name" value="TPR-like_helical_dom_sf"/>
</dbReference>
<evidence type="ECO:0000256" key="2">
    <source>
        <dbReference type="ARBA" id="ARBA00023125"/>
    </source>
</evidence>
<dbReference type="Proteomes" id="UP000440694">
    <property type="component" value="Unassembled WGS sequence"/>
</dbReference>
<organism evidence="5 6">
    <name type="scientific">Hyphomicrobium album</name>
    <dbReference type="NCBI Taxonomy" id="2665159"/>
    <lineage>
        <taxon>Bacteria</taxon>
        <taxon>Pseudomonadati</taxon>
        <taxon>Pseudomonadota</taxon>
        <taxon>Alphaproteobacteria</taxon>
        <taxon>Hyphomicrobiales</taxon>
        <taxon>Hyphomicrobiaceae</taxon>
        <taxon>Hyphomicrobium</taxon>
    </lineage>
</organism>
<gene>
    <name evidence="5" type="ORF">GIW81_05445</name>
</gene>
<keyword evidence="6" id="KW-1185">Reference proteome</keyword>
<dbReference type="GO" id="GO:0006355">
    <property type="term" value="P:regulation of DNA-templated transcription"/>
    <property type="evidence" value="ECO:0007669"/>
    <property type="project" value="InterPro"/>
</dbReference>
<dbReference type="PROSITE" id="PS50043">
    <property type="entry name" value="HTH_LUXR_2"/>
    <property type="match status" value="1"/>
</dbReference>
<keyword evidence="2" id="KW-0238">DNA-binding</keyword>
<dbReference type="CDD" id="cd06170">
    <property type="entry name" value="LuxR_C_like"/>
    <property type="match status" value="1"/>
</dbReference>
<dbReference type="EMBL" id="WMBQ01000001">
    <property type="protein sequence ID" value="MTD93776.1"/>
    <property type="molecule type" value="Genomic_DNA"/>
</dbReference>
<dbReference type="Gene3D" id="3.40.50.300">
    <property type="entry name" value="P-loop containing nucleotide triphosphate hydrolases"/>
    <property type="match status" value="1"/>
</dbReference>
<dbReference type="Pfam" id="PF25873">
    <property type="entry name" value="WHD_MalT"/>
    <property type="match status" value="1"/>
</dbReference>
<dbReference type="Gene3D" id="1.10.10.10">
    <property type="entry name" value="Winged helix-like DNA-binding domain superfamily/Winged helix DNA-binding domain"/>
    <property type="match status" value="1"/>
</dbReference>
<name>A0A6I3KI95_9HYPH</name>
<dbReference type="SUPFAM" id="SSF48452">
    <property type="entry name" value="TPR-like"/>
    <property type="match status" value="1"/>
</dbReference>
<reference evidence="5 6" key="1">
    <citation type="submission" date="2019-11" db="EMBL/GenBank/DDBJ databases">
        <title>Identification of a novel strain.</title>
        <authorList>
            <person name="Xu Q."/>
            <person name="Wang G."/>
        </authorList>
    </citation>
    <scope>NUCLEOTIDE SEQUENCE [LARGE SCALE GENOMIC DNA]</scope>
    <source>
        <strain evidence="6">xq</strain>
    </source>
</reference>